<dbReference type="Proteomes" id="UP001497444">
    <property type="component" value="Chromosome 1"/>
</dbReference>
<dbReference type="EMBL" id="OZ020096">
    <property type="protein sequence ID" value="CAK9254815.1"/>
    <property type="molecule type" value="Genomic_DNA"/>
</dbReference>
<feature type="compositionally biased region" description="Low complexity" evidence="1">
    <location>
        <begin position="31"/>
        <end position="42"/>
    </location>
</feature>
<evidence type="ECO:0000313" key="3">
    <source>
        <dbReference type="Proteomes" id="UP001497444"/>
    </source>
</evidence>
<evidence type="ECO:0000313" key="2">
    <source>
        <dbReference type="EMBL" id="CAK9254815.1"/>
    </source>
</evidence>
<organism evidence="2 3">
    <name type="scientific">Sphagnum jensenii</name>
    <dbReference type="NCBI Taxonomy" id="128206"/>
    <lineage>
        <taxon>Eukaryota</taxon>
        <taxon>Viridiplantae</taxon>
        <taxon>Streptophyta</taxon>
        <taxon>Embryophyta</taxon>
        <taxon>Bryophyta</taxon>
        <taxon>Sphagnophytina</taxon>
        <taxon>Sphagnopsida</taxon>
        <taxon>Sphagnales</taxon>
        <taxon>Sphagnaceae</taxon>
        <taxon>Sphagnum</taxon>
    </lineage>
</organism>
<feature type="compositionally biased region" description="Basic and acidic residues" evidence="1">
    <location>
        <begin position="1"/>
        <end position="28"/>
    </location>
</feature>
<accession>A0ABP0VMU3</accession>
<feature type="compositionally biased region" description="Basic and acidic residues" evidence="1">
    <location>
        <begin position="219"/>
        <end position="231"/>
    </location>
</feature>
<keyword evidence="3" id="KW-1185">Reference proteome</keyword>
<protein>
    <submittedName>
        <fullName evidence="2">Uncharacterized protein</fullName>
    </submittedName>
</protein>
<reference evidence="2 3" key="1">
    <citation type="submission" date="2024-02" db="EMBL/GenBank/DDBJ databases">
        <authorList>
            <consortium name="ELIXIR-Norway"/>
            <consortium name="Elixir Norway"/>
        </authorList>
    </citation>
    <scope>NUCLEOTIDE SEQUENCE [LARGE SCALE GENOMIC DNA]</scope>
</reference>
<sequence length="426" mass="47219">MKFFGWDRGRKRDDHPPALKQNRAEKGACKSYSSRSAAGSRSDWPPDFGNPVFGTGNGNFSKVQQHAKRCDSSSSTVVVLHEPPVDQLLDAAAAEWELGSSLQESIRVVFSHEHKGLLAIGTFAFNEMVGTTTGSRNPPAADEQGLLSDTDANLEVYDWLRDEPNYMMHTSLGQALHSPESTTVEETDTKAAQAKAADECAVIATRSYQATWAAEKKAAADSKHQKADQKSNELSTSITRPPDVVGLSLFHGLKTQVFPLPPNCWETHTELPIYARAASKHKDFAACTGLACGLFSSNAFRKLRRMWLRGTTSHFDQQKHNVQHPALCYKPHVNCNGQEMVISAQAKDRLANQPHLRRNDVMMASRNGKGKGCASYYRSQHCECNGCKEQYMMDLCAYANQKLRSGCSDENGHWITTDSEYLILEM</sequence>
<evidence type="ECO:0000256" key="1">
    <source>
        <dbReference type="SAM" id="MobiDB-lite"/>
    </source>
</evidence>
<feature type="region of interest" description="Disordered" evidence="1">
    <location>
        <begin position="219"/>
        <end position="238"/>
    </location>
</feature>
<name>A0ABP0VMU3_9BRYO</name>
<proteinExistence type="predicted"/>
<feature type="region of interest" description="Disordered" evidence="1">
    <location>
        <begin position="1"/>
        <end position="60"/>
    </location>
</feature>
<gene>
    <name evidence="2" type="ORF">CSSPJE1EN1_LOCUS293</name>
</gene>